<keyword evidence="3" id="KW-0418">Kinase</keyword>
<keyword evidence="1" id="KW-0808">Transferase</keyword>
<dbReference type="Pfam" id="PF00069">
    <property type="entry name" value="Pkinase"/>
    <property type="match status" value="2"/>
</dbReference>
<dbReference type="Gene3D" id="3.30.200.20">
    <property type="entry name" value="Phosphorylase Kinase, domain 1"/>
    <property type="match status" value="1"/>
</dbReference>
<dbReference type="GO" id="GO:0005524">
    <property type="term" value="F:ATP binding"/>
    <property type="evidence" value="ECO:0007669"/>
    <property type="project" value="UniProtKB-UniRule"/>
</dbReference>
<dbReference type="SUPFAM" id="SSF56436">
    <property type="entry name" value="C-type lectin-like"/>
    <property type="match status" value="1"/>
</dbReference>
<dbReference type="Proteomes" id="UP000315369">
    <property type="component" value="Unassembled WGS sequence"/>
</dbReference>
<evidence type="ECO:0000256" key="1">
    <source>
        <dbReference type="ARBA" id="ARBA00022679"/>
    </source>
</evidence>
<dbReference type="Gene3D" id="3.90.1580.10">
    <property type="entry name" value="paralog of FGE (formylglycine-generating enzyme)"/>
    <property type="match status" value="1"/>
</dbReference>
<dbReference type="InterPro" id="IPR027417">
    <property type="entry name" value="P-loop_NTPase"/>
</dbReference>
<evidence type="ECO:0000256" key="7">
    <source>
        <dbReference type="SAM" id="MobiDB-lite"/>
    </source>
</evidence>
<protein>
    <submittedName>
        <fullName evidence="9">SUMF1/EgtB/PvdOfamily nonheme iron enzyme</fullName>
    </submittedName>
</protein>
<keyword evidence="10" id="KW-1185">Reference proteome</keyword>
<dbReference type="InterPro" id="IPR017441">
    <property type="entry name" value="Protein_kinase_ATP_BS"/>
</dbReference>
<keyword evidence="6" id="KW-0175">Coiled coil</keyword>
<sequence length="1330" mass="144249">MPPPSTRAALHGAGVSNCEASAPEREVRAGVALKWRDGAERACRIGVVAPEFRGMPPPVWLPPGEFDEYRLVRLLGQGAMGQVWLAQDTLLERQVAIKFLGALGPDVARRERFLIEARAIARLAHPNVVAVHRIGTIDGQPYMVTELIEGGGLDRLDKPIAGERALAIGIDLARGLAAAHRAGILHRDLKPANAMLGSDGAKLLDFGLAKFSEEPVATGLPLIPGAERGARGGESSDGAPRALAANPEDTLPGIVGPGRVTEPVVPSVASAALTQVGAAVGTPLYLPPECWRGEPATRRSDVYALGALLYELCAGKPPVRFLPEGPIRDVVAEHAARPLGEVAPQADGRLADVIDRCLERDPARRYASGDALREALERLLQAHPARVPEGNPYRGLMPFEAEHRALFFGRSSEVRAVVERLKSSGLVVVAGESGVGKSSLCRAGVLPAVREGALGAGRSWQSLTCLPGRHPLRALVAVCAEVLGTPPAELDARLRSEPGLLARELVRALGPRRGLVLFVDQLEEWASFADREEAGLAARAVSELSAGLPSLRVLATARSDLLHALTSLPSLGSELSGALFLLGPIQREHLRQLIEDPAQVHGVRFESEAMVQGLLEFAAQGGALPLIEFALERLWDSRGAATVLTEQALASMGGVSGALAQHADALFRRLPPREAREARAMLVRLVTANDQRRPRLEVELLGSEAPPARRAALATLARERIVMPRDSEEGTAWEIAHEVLLREWPALKRWLSEDAEVRAVRERLQAATHEWERLGRPADALWGGLQLADAGRVILEETSPSEAAFLSASRRRQRMRRLRGPLSLGALVLAGLLTYSAQRWSHARGVDAQVGQHLAESAREAEAMHRARVDWERMRGEAYVAFDKGDWPLGERSWDAALTRKEAWVRAVGLASARAENAFLLAPERAEVRRALARIMAERAELAELEGRQGEYAAELERLRRLDDASEWVAALERPANVRVEIEPPEATWSLTRIESLNGRWSERPAPIEAGGALSPGAYVLSASAPGFAPVRMPFVASRGKLVPLKLGLPPASRVPEGFVYVPAGPVLFGAAGDEKVRREFYEAAPLHPVALKAFLVGRYEVTFADWLAFLEDLPAAVRSRHLPNTQSSMGGTTETAYQELARTARGWRFTFAPISQRYTALAGAPIRYRERKLRAEQDWLRFPVSAITPSDMEAYLSWLDATGRVPHARLCTEHEWERAARGADARTLPHGELLAPDEANIDETYGYQDAAYGPDEVGSHSASNSPLGVADMLGNAWEVVRSVNGAKEFVVRGGSWHVGTISARIPNSWVVNRDFRQVDTGFRVCADVP</sequence>
<keyword evidence="2 5" id="KW-0547">Nucleotide-binding</keyword>
<gene>
    <name evidence="9" type="ORF">FJV41_30240</name>
</gene>
<evidence type="ECO:0000256" key="5">
    <source>
        <dbReference type="PROSITE-ProRule" id="PRU10141"/>
    </source>
</evidence>
<dbReference type="InterPro" id="IPR016187">
    <property type="entry name" value="CTDL_fold"/>
</dbReference>
<dbReference type="Gene3D" id="1.10.510.10">
    <property type="entry name" value="Transferase(Phosphotransferase) domain 1"/>
    <property type="match status" value="1"/>
</dbReference>
<evidence type="ECO:0000313" key="10">
    <source>
        <dbReference type="Proteomes" id="UP000315369"/>
    </source>
</evidence>
<dbReference type="InterPro" id="IPR025662">
    <property type="entry name" value="Sigma_54_int_dom_ATP-bd_1"/>
</dbReference>
<dbReference type="SUPFAM" id="SSF56112">
    <property type="entry name" value="Protein kinase-like (PK-like)"/>
    <property type="match status" value="1"/>
</dbReference>
<name>A0A540WT51_9BACT</name>
<dbReference type="Pfam" id="PF03781">
    <property type="entry name" value="FGE-sulfatase"/>
    <property type="match status" value="1"/>
</dbReference>
<feature type="domain" description="Protein kinase" evidence="8">
    <location>
        <begin position="69"/>
        <end position="386"/>
    </location>
</feature>
<comment type="caution">
    <text evidence="9">The sequence shown here is derived from an EMBL/GenBank/DDBJ whole genome shotgun (WGS) entry which is preliminary data.</text>
</comment>
<evidence type="ECO:0000256" key="3">
    <source>
        <dbReference type="ARBA" id="ARBA00022777"/>
    </source>
</evidence>
<evidence type="ECO:0000256" key="6">
    <source>
        <dbReference type="SAM" id="Coils"/>
    </source>
</evidence>
<evidence type="ECO:0000256" key="2">
    <source>
        <dbReference type="ARBA" id="ARBA00022741"/>
    </source>
</evidence>
<evidence type="ECO:0000259" key="8">
    <source>
        <dbReference type="PROSITE" id="PS50011"/>
    </source>
</evidence>
<dbReference type="CDD" id="cd14014">
    <property type="entry name" value="STKc_PknB_like"/>
    <property type="match status" value="1"/>
</dbReference>
<evidence type="ECO:0000313" key="9">
    <source>
        <dbReference type="EMBL" id="TQF12206.1"/>
    </source>
</evidence>
<dbReference type="InterPro" id="IPR011009">
    <property type="entry name" value="Kinase-like_dom_sf"/>
</dbReference>
<feature type="binding site" evidence="5">
    <location>
        <position position="98"/>
    </location>
    <ligand>
        <name>ATP</name>
        <dbReference type="ChEBI" id="CHEBI:30616"/>
    </ligand>
</feature>
<dbReference type="SUPFAM" id="SSF52540">
    <property type="entry name" value="P-loop containing nucleoside triphosphate hydrolases"/>
    <property type="match status" value="1"/>
</dbReference>
<dbReference type="Pfam" id="PF20703">
    <property type="entry name" value="nSTAND1"/>
    <property type="match status" value="1"/>
</dbReference>
<accession>A0A540WT51</accession>
<dbReference type="InterPro" id="IPR042095">
    <property type="entry name" value="SUMF_sf"/>
</dbReference>
<dbReference type="PROSITE" id="PS00675">
    <property type="entry name" value="SIGMA54_INTERACT_1"/>
    <property type="match status" value="1"/>
</dbReference>
<feature type="coiled-coil region" evidence="6">
    <location>
        <begin position="928"/>
        <end position="962"/>
    </location>
</feature>
<dbReference type="PROSITE" id="PS50011">
    <property type="entry name" value="PROTEIN_KINASE_DOM"/>
    <property type="match status" value="1"/>
</dbReference>
<reference evidence="9 10" key="1">
    <citation type="submission" date="2019-06" db="EMBL/GenBank/DDBJ databases">
        <authorList>
            <person name="Livingstone P."/>
            <person name="Whitworth D."/>
        </authorList>
    </citation>
    <scope>NUCLEOTIDE SEQUENCE [LARGE SCALE GENOMIC DNA]</scope>
    <source>
        <strain evidence="9 10">AM401</strain>
    </source>
</reference>
<evidence type="ECO:0000256" key="4">
    <source>
        <dbReference type="ARBA" id="ARBA00022840"/>
    </source>
</evidence>
<feature type="region of interest" description="Disordered" evidence="7">
    <location>
        <begin position="222"/>
        <end position="253"/>
    </location>
</feature>
<dbReference type="InterPro" id="IPR000719">
    <property type="entry name" value="Prot_kinase_dom"/>
</dbReference>
<dbReference type="SMART" id="SM00220">
    <property type="entry name" value="S_TKc"/>
    <property type="match status" value="1"/>
</dbReference>
<dbReference type="InterPro" id="IPR005532">
    <property type="entry name" value="SUMF_dom"/>
</dbReference>
<proteinExistence type="predicted"/>
<dbReference type="OrthoDB" id="5476619at2"/>
<organism evidence="9 10">
    <name type="scientific">Myxococcus llanfairpwllgwyngyllgogerychwyrndrobwllllantysiliogogogochensis</name>
    <dbReference type="NCBI Taxonomy" id="2590453"/>
    <lineage>
        <taxon>Bacteria</taxon>
        <taxon>Pseudomonadati</taxon>
        <taxon>Myxococcota</taxon>
        <taxon>Myxococcia</taxon>
        <taxon>Myxococcales</taxon>
        <taxon>Cystobacterineae</taxon>
        <taxon>Myxococcaceae</taxon>
        <taxon>Myxococcus</taxon>
    </lineage>
</organism>
<dbReference type="EMBL" id="VIFM01000149">
    <property type="protein sequence ID" value="TQF12206.1"/>
    <property type="molecule type" value="Genomic_DNA"/>
</dbReference>
<dbReference type="GO" id="GO:0004674">
    <property type="term" value="F:protein serine/threonine kinase activity"/>
    <property type="evidence" value="ECO:0007669"/>
    <property type="project" value="TreeGrafter"/>
</dbReference>
<dbReference type="PANTHER" id="PTHR43289">
    <property type="entry name" value="MITOGEN-ACTIVATED PROTEIN KINASE KINASE KINASE 20-RELATED"/>
    <property type="match status" value="1"/>
</dbReference>
<dbReference type="InterPro" id="IPR049052">
    <property type="entry name" value="nSTAND1"/>
</dbReference>
<dbReference type="PROSITE" id="PS00107">
    <property type="entry name" value="PROTEIN_KINASE_ATP"/>
    <property type="match status" value="1"/>
</dbReference>
<dbReference type="PANTHER" id="PTHR43289:SF6">
    <property type="entry name" value="SERINE_THREONINE-PROTEIN KINASE NEKL-3"/>
    <property type="match status" value="1"/>
</dbReference>
<keyword evidence="4 5" id="KW-0067">ATP-binding</keyword>